<evidence type="ECO:0000256" key="11">
    <source>
        <dbReference type="ARBA" id="ARBA00049080"/>
    </source>
</evidence>
<gene>
    <name evidence="13" type="primary">dapB</name>
    <name evidence="16" type="ORF">DRW07_06320</name>
</gene>
<evidence type="ECO:0000256" key="1">
    <source>
        <dbReference type="ARBA" id="ARBA00006642"/>
    </source>
</evidence>
<evidence type="ECO:0000256" key="9">
    <source>
        <dbReference type="ARBA" id="ARBA00037922"/>
    </source>
</evidence>
<dbReference type="Pfam" id="PF05173">
    <property type="entry name" value="DapB_C"/>
    <property type="match status" value="1"/>
</dbReference>
<keyword evidence="2 13" id="KW-0963">Cytoplasm</keyword>
<comment type="subcellular location">
    <subcellularLocation>
        <location evidence="13">Cytoplasm</location>
    </subcellularLocation>
</comment>
<dbReference type="NCBIfam" id="TIGR00036">
    <property type="entry name" value="dapB"/>
    <property type="match status" value="1"/>
</dbReference>
<dbReference type="AlphaFoldDB" id="A0A3N5Y0W1"/>
<dbReference type="HAMAP" id="MF_00102">
    <property type="entry name" value="DapB"/>
    <property type="match status" value="1"/>
</dbReference>
<evidence type="ECO:0000313" key="16">
    <source>
        <dbReference type="EMBL" id="RPJ67152.1"/>
    </source>
</evidence>
<dbReference type="GO" id="GO:0019877">
    <property type="term" value="P:diaminopimelate biosynthetic process"/>
    <property type="evidence" value="ECO:0007669"/>
    <property type="project" value="UniProtKB-UniRule"/>
</dbReference>
<comment type="catalytic activity">
    <reaction evidence="12 13">
        <text>(S)-2,3,4,5-tetrahydrodipicolinate + NAD(+) + H2O = (2S,4S)-4-hydroxy-2,3,4,5-tetrahydrodipicolinate + NADH + H(+)</text>
        <dbReference type="Rhea" id="RHEA:35323"/>
        <dbReference type="ChEBI" id="CHEBI:15377"/>
        <dbReference type="ChEBI" id="CHEBI:15378"/>
        <dbReference type="ChEBI" id="CHEBI:16845"/>
        <dbReference type="ChEBI" id="CHEBI:57540"/>
        <dbReference type="ChEBI" id="CHEBI:57945"/>
        <dbReference type="ChEBI" id="CHEBI:67139"/>
        <dbReference type="EC" id="1.17.1.8"/>
    </reaction>
</comment>
<evidence type="ECO:0000313" key="17">
    <source>
        <dbReference type="Proteomes" id="UP000275281"/>
    </source>
</evidence>
<dbReference type="GO" id="GO:0016726">
    <property type="term" value="F:oxidoreductase activity, acting on CH or CH2 groups, NAD or NADP as acceptor"/>
    <property type="evidence" value="ECO:0007669"/>
    <property type="project" value="UniProtKB-UniRule"/>
</dbReference>
<comment type="caution">
    <text evidence="13">Lacks conserved residue(s) required for the propagation of feature annotation.</text>
</comment>
<dbReference type="GO" id="GO:0051287">
    <property type="term" value="F:NAD binding"/>
    <property type="evidence" value="ECO:0007669"/>
    <property type="project" value="UniProtKB-UniRule"/>
</dbReference>
<dbReference type="FunFam" id="3.30.360.10:FF:000004">
    <property type="entry name" value="4-hydroxy-tetrahydrodipicolinate reductase"/>
    <property type="match status" value="1"/>
</dbReference>
<keyword evidence="3 13" id="KW-0028">Amino-acid biosynthesis</keyword>
<dbReference type="Gene3D" id="3.40.50.720">
    <property type="entry name" value="NAD(P)-binding Rossmann-like Domain"/>
    <property type="match status" value="1"/>
</dbReference>
<keyword evidence="6 13" id="KW-0560">Oxidoreductase</keyword>
<feature type="active site" description="Proton donor/acceptor" evidence="13">
    <location>
        <position position="154"/>
    </location>
</feature>
<keyword evidence="8 13" id="KW-0457">Lysine biosynthesis</keyword>
<evidence type="ECO:0000256" key="3">
    <source>
        <dbReference type="ARBA" id="ARBA00022605"/>
    </source>
</evidence>
<feature type="binding site" evidence="13">
    <location>
        <begin position="164"/>
        <end position="165"/>
    </location>
    <ligand>
        <name>(S)-2,3,4,5-tetrahydrodipicolinate</name>
        <dbReference type="ChEBI" id="CHEBI:16845"/>
    </ligand>
</feature>
<keyword evidence="5 13" id="KW-0220">Diaminopimelate biosynthesis</keyword>
<comment type="caution">
    <text evidence="13">Was originally thought to be a dihydrodipicolinate reductase (DHDPR), catalyzing the conversion of dihydrodipicolinate to tetrahydrodipicolinate. However, it was shown in E.coli that the substrate of the enzymatic reaction is not dihydrodipicolinate (DHDP) but in fact (2S,4S)-4-hydroxy-2,3,4,5-tetrahydrodipicolinic acid (HTPA), the product released by the DapA-catalyzed reaction.</text>
</comment>
<keyword evidence="17" id="KW-1185">Reference proteome</keyword>
<dbReference type="CDD" id="cd02274">
    <property type="entry name" value="DHDPR_N"/>
    <property type="match status" value="1"/>
</dbReference>
<dbReference type="InterPro" id="IPR000846">
    <property type="entry name" value="DapB_N"/>
</dbReference>
<comment type="function">
    <text evidence="13">Catalyzes the conversion of 4-hydroxy-tetrahydrodipicolinate (HTPA) to tetrahydrodipicolinate.</text>
</comment>
<feature type="binding site" evidence="13">
    <location>
        <begin position="97"/>
        <end position="99"/>
    </location>
    <ligand>
        <name>NAD(+)</name>
        <dbReference type="ChEBI" id="CHEBI:57540"/>
    </ligand>
</feature>
<feature type="active site" description="Proton donor" evidence="13">
    <location>
        <position position="158"/>
    </location>
</feature>
<dbReference type="PANTHER" id="PTHR20836:SF0">
    <property type="entry name" value="4-HYDROXY-TETRAHYDRODIPICOLINATE REDUCTASE 1, CHLOROPLASTIC-RELATED"/>
    <property type="match status" value="1"/>
</dbReference>
<protein>
    <recommendedName>
        <fullName evidence="10 13">4-hydroxy-tetrahydrodipicolinate reductase</fullName>
        <shortName evidence="13">HTPA reductase</shortName>
        <ecNumber evidence="10 13">1.17.1.8</ecNumber>
    </recommendedName>
</protein>
<dbReference type="Gene3D" id="3.30.360.10">
    <property type="entry name" value="Dihydrodipicolinate Reductase, domain 2"/>
    <property type="match status" value="1"/>
</dbReference>
<dbReference type="EMBL" id="RPOK01000002">
    <property type="protein sequence ID" value="RPJ67152.1"/>
    <property type="molecule type" value="Genomic_DNA"/>
</dbReference>
<dbReference type="GO" id="GO:0008839">
    <property type="term" value="F:4-hydroxy-tetrahydrodipicolinate reductase"/>
    <property type="evidence" value="ECO:0007669"/>
    <property type="project" value="UniProtKB-UniRule"/>
</dbReference>
<reference evidence="16 17" key="1">
    <citation type="submission" date="2018-11" db="EMBL/GenBank/DDBJ databases">
        <authorList>
            <person name="Ye M.-Q."/>
            <person name="Du Z.-J."/>
        </authorList>
    </citation>
    <scope>NUCLEOTIDE SEQUENCE [LARGE SCALE GENOMIC DNA]</scope>
    <source>
        <strain evidence="16 17">U0105</strain>
    </source>
</reference>
<proteinExistence type="inferred from homology"/>
<comment type="subunit">
    <text evidence="13">Homotetramer.</text>
</comment>
<keyword evidence="4 13" id="KW-0521">NADP</keyword>
<organism evidence="16 17">
    <name type="scientific">Alteromonas sediminis</name>
    <dbReference type="NCBI Taxonomy" id="2259342"/>
    <lineage>
        <taxon>Bacteria</taxon>
        <taxon>Pseudomonadati</taxon>
        <taxon>Pseudomonadota</taxon>
        <taxon>Gammaproteobacteria</taxon>
        <taxon>Alteromonadales</taxon>
        <taxon>Alteromonadaceae</taxon>
        <taxon>Alteromonas/Salinimonas group</taxon>
        <taxon>Alteromonas</taxon>
    </lineage>
</organism>
<dbReference type="PROSITE" id="PS01298">
    <property type="entry name" value="DAPB"/>
    <property type="match status" value="1"/>
</dbReference>
<name>A0A3N5Y0W1_9ALTE</name>
<dbReference type="InterPro" id="IPR023940">
    <property type="entry name" value="DHDPR_bac"/>
</dbReference>
<evidence type="ECO:0000256" key="6">
    <source>
        <dbReference type="ARBA" id="ARBA00023002"/>
    </source>
</evidence>
<dbReference type="EC" id="1.17.1.8" evidence="10 13"/>
<evidence type="ECO:0000256" key="5">
    <source>
        <dbReference type="ARBA" id="ARBA00022915"/>
    </source>
</evidence>
<dbReference type="GO" id="GO:0005829">
    <property type="term" value="C:cytosol"/>
    <property type="evidence" value="ECO:0007669"/>
    <property type="project" value="TreeGrafter"/>
</dbReference>
<dbReference type="SUPFAM" id="SSF51735">
    <property type="entry name" value="NAD(P)-binding Rossmann-fold domains"/>
    <property type="match status" value="1"/>
</dbReference>
<feature type="binding site" evidence="13">
    <location>
        <begin position="121"/>
        <end position="124"/>
    </location>
    <ligand>
        <name>NAD(+)</name>
        <dbReference type="ChEBI" id="CHEBI:57540"/>
    </ligand>
</feature>
<evidence type="ECO:0000259" key="14">
    <source>
        <dbReference type="Pfam" id="PF01113"/>
    </source>
</evidence>
<keyword evidence="7 13" id="KW-0520">NAD</keyword>
<evidence type="ECO:0000256" key="4">
    <source>
        <dbReference type="ARBA" id="ARBA00022857"/>
    </source>
</evidence>
<dbReference type="Proteomes" id="UP000275281">
    <property type="component" value="Unassembled WGS sequence"/>
</dbReference>
<feature type="domain" description="Dihydrodipicolinate reductase N-terminal" evidence="14">
    <location>
        <begin position="1"/>
        <end position="124"/>
    </location>
</feature>
<dbReference type="OrthoDB" id="9790352at2"/>
<evidence type="ECO:0000256" key="7">
    <source>
        <dbReference type="ARBA" id="ARBA00023027"/>
    </source>
</evidence>
<sequence>MNIGIFGANGRMGRRLVEVVLNDHESKLSGAYVRIGSSFIGIDAGDLAGSGQCGVRCEPFEKAQASNIDAMIDFTLPETLSTHLSWCVENKVALVIGTTGLTAEQHHQISEAGKSIPVLWAANFSIGVNVMLSLVRQAARVLESVADIEIIEAHHRHKLDAPSGTAMAIGEAIAGELNRDLTKCAIYGREGIEDPRQRETIGFSTIRGGDIVGEHTALFACEGERLEITHKASTRLTFASGAVNVAKWLKNQRAGSYTMHDYVKSRLG</sequence>
<dbReference type="PIRSF" id="PIRSF000161">
    <property type="entry name" value="DHPR"/>
    <property type="match status" value="1"/>
</dbReference>
<comment type="pathway">
    <text evidence="9 13">Amino-acid biosynthesis; L-lysine biosynthesis via DAP pathway; (S)-tetrahydrodipicolinate from L-aspartate: step 4/4.</text>
</comment>
<dbReference type="InterPro" id="IPR022663">
    <property type="entry name" value="DapB_C"/>
</dbReference>
<dbReference type="UniPathway" id="UPA00034">
    <property type="reaction ID" value="UER00018"/>
</dbReference>
<dbReference type="RefSeq" id="WP_124027056.1">
    <property type="nucleotide sequence ID" value="NZ_JBHRSN010000015.1"/>
</dbReference>
<dbReference type="InterPro" id="IPR022664">
    <property type="entry name" value="DapB_N_CS"/>
</dbReference>
<accession>A0A3N5Y0W1</accession>
<dbReference type="SUPFAM" id="SSF55347">
    <property type="entry name" value="Glyceraldehyde-3-phosphate dehydrogenase-like, C-terminal domain"/>
    <property type="match status" value="1"/>
</dbReference>
<dbReference type="PANTHER" id="PTHR20836">
    <property type="entry name" value="DIHYDRODIPICOLINATE REDUCTASE"/>
    <property type="match status" value="1"/>
</dbReference>
<dbReference type="GO" id="GO:0009089">
    <property type="term" value="P:lysine biosynthetic process via diaminopimelate"/>
    <property type="evidence" value="ECO:0007669"/>
    <property type="project" value="UniProtKB-UniRule"/>
</dbReference>
<comment type="similarity">
    <text evidence="1 13">Belongs to the DapB family.</text>
</comment>
<evidence type="ECO:0000256" key="8">
    <source>
        <dbReference type="ARBA" id="ARBA00023154"/>
    </source>
</evidence>
<feature type="binding site" evidence="13">
    <location>
        <begin position="7"/>
        <end position="12"/>
    </location>
    <ligand>
        <name>NAD(+)</name>
        <dbReference type="ChEBI" id="CHEBI:57540"/>
    </ligand>
</feature>
<dbReference type="Pfam" id="PF01113">
    <property type="entry name" value="DapB_N"/>
    <property type="match status" value="1"/>
</dbReference>
<comment type="caution">
    <text evidence="16">The sequence shown here is derived from an EMBL/GenBank/DDBJ whole genome shotgun (WGS) entry which is preliminary data.</text>
</comment>
<evidence type="ECO:0000256" key="13">
    <source>
        <dbReference type="HAMAP-Rule" id="MF_00102"/>
    </source>
</evidence>
<feature type="binding site" evidence="13">
    <location>
        <position position="46"/>
    </location>
    <ligand>
        <name>NAD(+)</name>
        <dbReference type="ChEBI" id="CHEBI:57540"/>
    </ligand>
</feature>
<evidence type="ECO:0000256" key="2">
    <source>
        <dbReference type="ARBA" id="ARBA00022490"/>
    </source>
</evidence>
<evidence type="ECO:0000256" key="10">
    <source>
        <dbReference type="ARBA" id="ARBA00038983"/>
    </source>
</evidence>
<dbReference type="GO" id="GO:0050661">
    <property type="term" value="F:NADP binding"/>
    <property type="evidence" value="ECO:0007669"/>
    <property type="project" value="UniProtKB-UniRule"/>
</dbReference>
<comment type="catalytic activity">
    <reaction evidence="11 13">
        <text>(S)-2,3,4,5-tetrahydrodipicolinate + NADP(+) + H2O = (2S,4S)-4-hydroxy-2,3,4,5-tetrahydrodipicolinate + NADPH + H(+)</text>
        <dbReference type="Rhea" id="RHEA:35331"/>
        <dbReference type="ChEBI" id="CHEBI:15377"/>
        <dbReference type="ChEBI" id="CHEBI:15378"/>
        <dbReference type="ChEBI" id="CHEBI:16845"/>
        <dbReference type="ChEBI" id="CHEBI:57783"/>
        <dbReference type="ChEBI" id="CHEBI:58349"/>
        <dbReference type="ChEBI" id="CHEBI:67139"/>
        <dbReference type="EC" id="1.17.1.8"/>
    </reaction>
</comment>
<dbReference type="InterPro" id="IPR036291">
    <property type="entry name" value="NAD(P)-bd_dom_sf"/>
</dbReference>
<evidence type="ECO:0000256" key="12">
    <source>
        <dbReference type="ARBA" id="ARBA00049396"/>
    </source>
</evidence>
<feature type="domain" description="Dihydrodipicolinate reductase C-terminal" evidence="15">
    <location>
        <begin position="127"/>
        <end position="262"/>
    </location>
</feature>
<feature type="binding site" evidence="13">
    <location>
        <position position="155"/>
    </location>
    <ligand>
        <name>(S)-2,3,4,5-tetrahydrodipicolinate</name>
        <dbReference type="ChEBI" id="CHEBI:16845"/>
    </ligand>
</feature>
<evidence type="ECO:0000259" key="15">
    <source>
        <dbReference type="Pfam" id="PF05173"/>
    </source>
</evidence>